<feature type="signal peptide" evidence="1">
    <location>
        <begin position="1"/>
        <end position="18"/>
    </location>
</feature>
<dbReference type="AlphaFoldDB" id="A0AAQ3WUN8"/>
<evidence type="ECO:0000256" key="1">
    <source>
        <dbReference type="SAM" id="SignalP"/>
    </source>
</evidence>
<feature type="chain" id="PRO_5042824873" evidence="1">
    <location>
        <begin position="19"/>
        <end position="212"/>
    </location>
</feature>
<gene>
    <name evidence="2" type="ORF">U9M48_022347</name>
</gene>
<dbReference type="EMBL" id="CP144749">
    <property type="protein sequence ID" value="WVZ74125.1"/>
    <property type="molecule type" value="Genomic_DNA"/>
</dbReference>
<dbReference type="PANTHER" id="PTHR34591">
    <property type="entry name" value="OS03G0653100 PROTEIN-RELATED"/>
    <property type="match status" value="1"/>
</dbReference>
<keyword evidence="1" id="KW-0732">Signal</keyword>
<organism evidence="2 3">
    <name type="scientific">Paspalum notatum var. saurae</name>
    <dbReference type="NCBI Taxonomy" id="547442"/>
    <lineage>
        <taxon>Eukaryota</taxon>
        <taxon>Viridiplantae</taxon>
        <taxon>Streptophyta</taxon>
        <taxon>Embryophyta</taxon>
        <taxon>Tracheophyta</taxon>
        <taxon>Spermatophyta</taxon>
        <taxon>Magnoliopsida</taxon>
        <taxon>Liliopsida</taxon>
        <taxon>Poales</taxon>
        <taxon>Poaceae</taxon>
        <taxon>PACMAD clade</taxon>
        <taxon>Panicoideae</taxon>
        <taxon>Andropogonodae</taxon>
        <taxon>Paspaleae</taxon>
        <taxon>Paspalinae</taxon>
        <taxon>Paspalum</taxon>
    </lineage>
</organism>
<protein>
    <submittedName>
        <fullName evidence="2">Uncharacterized protein</fullName>
    </submittedName>
</protein>
<keyword evidence="3" id="KW-1185">Reference proteome</keyword>
<proteinExistence type="predicted"/>
<accession>A0AAQ3WUN8</accession>
<name>A0AAQ3WUN8_PASNO</name>
<evidence type="ECO:0000313" key="3">
    <source>
        <dbReference type="Proteomes" id="UP001341281"/>
    </source>
</evidence>
<reference evidence="2 3" key="1">
    <citation type="submission" date="2024-02" db="EMBL/GenBank/DDBJ databases">
        <title>High-quality chromosome-scale genome assembly of Pensacola bahiagrass (Paspalum notatum Flugge var. saurae).</title>
        <authorList>
            <person name="Vega J.M."/>
            <person name="Podio M."/>
            <person name="Orjuela J."/>
            <person name="Siena L.A."/>
            <person name="Pessino S.C."/>
            <person name="Combes M.C."/>
            <person name="Mariac C."/>
            <person name="Albertini E."/>
            <person name="Pupilli F."/>
            <person name="Ortiz J.P.A."/>
            <person name="Leblanc O."/>
        </authorList>
    </citation>
    <scope>NUCLEOTIDE SEQUENCE [LARGE SCALE GENOMIC DNA]</scope>
    <source>
        <strain evidence="2">R1</strain>
        <tissue evidence="2">Leaf</tissue>
    </source>
</reference>
<sequence>MIGFVSLALLVQLYATSAANIPSLTVRVATITNSPYTTHVFSSTTCNWEERSFVRKGQPVGTIADIIGSPDDPNHHGVYFKGALYVHCQNNSVMRIACFRDDDNKYQMIKLPPAESKLGKYPESYLWKTDKKLYYALLHQSNASWPHLRVWWLNDHKMERVLRSDISLQAVVDNFATKDFDNIYNKPWVLADYRGRSATPPAQKDDDIAEWD</sequence>
<dbReference type="Proteomes" id="UP001341281">
    <property type="component" value="Chromosome 05"/>
</dbReference>
<evidence type="ECO:0000313" key="2">
    <source>
        <dbReference type="EMBL" id="WVZ74125.1"/>
    </source>
</evidence>